<reference evidence="1" key="2">
    <citation type="journal article" date="2018" name="Nat. Commun.">
        <title>Tailed giant Tupanvirus possesses the most complete translational apparatus of the known virosphere.</title>
        <authorList>
            <person name="Abrahao J."/>
            <person name="Silva L."/>
            <person name="Silva L.S."/>
            <person name="Khalil J.Y.B."/>
            <person name="Rodrigues R."/>
            <person name="Arantes T."/>
            <person name="Assis F."/>
            <person name="Boratto P."/>
            <person name="Andrade M."/>
            <person name="Kroon E.G."/>
            <person name="Ribeiro B."/>
            <person name="Bergier I."/>
            <person name="Seligmann H."/>
            <person name="Ghigo E."/>
            <person name="Colson P."/>
            <person name="Levasseur A."/>
            <person name="Kroemer G."/>
            <person name="Raoult D."/>
            <person name="La Scola B."/>
        </authorList>
    </citation>
    <scope>NUCLEOTIDE SEQUENCE [LARGE SCALE GENOMIC DNA]</scope>
    <source>
        <strain evidence="1">Soda lake</strain>
    </source>
</reference>
<name>A0A6N1NNK2_9VIRU</name>
<dbReference type="Gene3D" id="1.10.472.50">
    <property type="entry name" value="HD-domain/PDEase-like"/>
    <property type="match status" value="1"/>
</dbReference>
<reference evidence="1" key="1">
    <citation type="submission" date="2017-01" db="EMBL/GenBank/DDBJ databases">
        <authorList>
            <person name="Assis F.L."/>
            <person name="Abrahao J.S."/>
            <person name="Silva L."/>
            <person name="Khalil J.B."/>
            <person name="Rodrigues R."/>
            <person name="Silva L.S."/>
            <person name="Arantes T."/>
            <person name="Boratto P."/>
            <person name="Andrade M."/>
            <person name="Kroon E.G."/>
            <person name="Ribeiro B."/>
            <person name="Bergier I."/>
            <person name="Seligmann H."/>
            <person name="Ghigo E."/>
            <person name="Colson P."/>
            <person name="Levasseur A."/>
            <person name="Raoult D."/>
            <person name="Scola B.L."/>
        </authorList>
    </citation>
    <scope>NUCLEOTIDE SEQUENCE</scope>
    <source>
        <strain evidence="1">Soda lake</strain>
    </source>
</reference>
<dbReference type="GeneID" id="80519382"/>
<accession>A0A6N1NNK2</accession>
<sequence length="256" mass="29836">MKKNIHSITEEVFEGVINYFSRQAKSEDKYLKSDNHISINSKYFSEVYDILNLCAALTIEYDESHDIVHHFNVFKNCIDILVALQNNGELDTNHNDFNYLLRLITYASLLHDTVDHKYKNNYEQKKSQLNIFLDTRAALISKDILWIIDNISYSKEVKNGYPLHENKLIQLARNIVSDADKIEALGIQGIYRCKQYTIAINPNFPEESITKLVVEHCHDKLLKLTEFFIRTTPGKEMAIPLHQEIVQYVNAYESNF</sequence>
<dbReference type="EMBL" id="KY523104">
    <property type="protein sequence ID" value="QKU35934.1"/>
    <property type="molecule type" value="Genomic_DNA"/>
</dbReference>
<dbReference type="PANTHER" id="PTHR33594:SF1">
    <property type="entry name" value="HD_PDEASE DOMAIN-CONTAINING PROTEIN"/>
    <property type="match status" value="1"/>
</dbReference>
<dbReference type="Gene3D" id="1.20.58.1910">
    <property type="match status" value="1"/>
</dbReference>
<dbReference type="KEGG" id="vg:80519382"/>
<dbReference type="SUPFAM" id="SSF109604">
    <property type="entry name" value="HD-domain/PDEase-like"/>
    <property type="match status" value="1"/>
</dbReference>
<organism evidence="1">
    <name type="scientific">Tupanvirus soda lake</name>
    <dbReference type="NCBI Taxonomy" id="2126985"/>
    <lineage>
        <taxon>Viruses</taxon>
        <taxon>Varidnaviria</taxon>
        <taxon>Bamfordvirae</taxon>
        <taxon>Nucleocytoviricota</taxon>
        <taxon>Megaviricetes</taxon>
        <taxon>Imitervirales</taxon>
        <taxon>Mimiviridae</taxon>
        <taxon>Megamimivirinae</taxon>
        <taxon>Tupanvirus</taxon>
        <taxon>Tupanvirus salinum</taxon>
    </lineage>
</organism>
<evidence type="ECO:0000313" key="1">
    <source>
        <dbReference type="EMBL" id="QKU35934.1"/>
    </source>
</evidence>
<dbReference type="RefSeq" id="YP_010782618.1">
    <property type="nucleotide sequence ID" value="NC_075039.1"/>
</dbReference>
<protein>
    <submittedName>
        <fullName evidence="1">Hd superfamily</fullName>
    </submittedName>
</protein>
<dbReference type="PANTHER" id="PTHR33594">
    <property type="entry name" value="SUPERFAMILY HYDROLASE, PUTATIVE (AFU_ORTHOLOGUE AFUA_1G03035)-RELATED"/>
    <property type="match status" value="1"/>
</dbReference>
<proteinExistence type="predicted"/>